<name>A0A9W9LKK2_9EURO</name>
<dbReference type="EMBL" id="JAPQKN010000004">
    <property type="protein sequence ID" value="KAJ5160743.1"/>
    <property type="molecule type" value="Genomic_DNA"/>
</dbReference>
<dbReference type="GeneID" id="81429047"/>
<dbReference type="Proteomes" id="UP001149163">
    <property type="component" value="Unassembled WGS sequence"/>
</dbReference>
<comment type="caution">
    <text evidence="2">The sequence shown here is derived from an EMBL/GenBank/DDBJ whole genome shotgun (WGS) entry which is preliminary data.</text>
</comment>
<protein>
    <submittedName>
        <fullName evidence="2">Uncharacterized protein</fullName>
    </submittedName>
</protein>
<evidence type="ECO:0000313" key="3">
    <source>
        <dbReference type="Proteomes" id="UP001149163"/>
    </source>
</evidence>
<accession>A0A9W9LKK2</accession>
<evidence type="ECO:0000256" key="1">
    <source>
        <dbReference type="SAM" id="MobiDB-lite"/>
    </source>
</evidence>
<proteinExistence type="predicted"/>
<dbReference type="AlphaFoldDB" id="A0A9W9LKK2"/>
<feature type="compositionally biased region" description="Basic and acidic residues" evidence="1">
    <location>
        <begin position="31"/>
        <end position="40"/>
    </location>
</feature>
<evidence type="ECO:0000313" key="2">
    <source>
        <dbReference type="EMBL" id="KAJ5160743.1"/>
    </source>
</evidence>
<dbReference type="RefSeq" id="XP_056542300.1">
    <property type="nucleotide sequence ID" value="XM_056689871.1"/>
</dbReference>
<reference evidence="2" key="2">
    <citation type="journal article" date="2023" name="IMA Fungus">
        <title>Comparative genomic study of the Penicillium genus elucidates a diverse pangenome and 15 lateral gene transfer events.</title>
        <authorList>
            <person name="Petersen C."/>
            <person name="Sorensen T."/>
            <person name="Nielsen M.R."/>
            <person name="Sondergaard T.E."/>
            <person name="Sorensen J.L."/>
            <person name="Fitzpatrick D.A."/>
            <person name="Frisvad J.C."/>
            <person name="Nielsen K.L."/>
        </authorList>
    </citation>
    <scope>NUCLEOTIDE SEQUENCE</scope>
    <source>
        <strain evidence="2">IBT 26290</strain>
    </source>
</reference>
<sequence length="67" mass="7275">MEYIIFGGLEMIPRPAEQGKGTNGGLGSSFDGKEGEKEPTGARGRACGLRRAVEFANVWFTLEEKAR</sequence>
<gene>
    <name evidence="2" type="ORF">N7482_007747</name>
</gene>
<keyword evidence="3" id="KW-1185">Reference proteome</keyword>
<reference evidence="2" key="1">
    <citation type="submission" date="2022-11" db="EMBL/GenBank/DDBJ databases">
        <authorList>
            <person name="Petersen C."/>
        </authorList>
    </citation>
    <scope>NUCLEOTIDE SEQUENCE</scope>
    <source>
        <strain evidence="2">IBT 26290</strain>
    </source>
</reference>
<organism evidence="2 3">
    <name type="scientific">Penicillium canariense</name>
    <dbReference type="NCBI Taxonomy" id="189055"/>
    <lineage>
        <taxon>Eukaryota</taxon>
        <taxon>Fungi</taxon>
        <taxon>Dikarya</taxon>
        <taxon>Ascomycota</taxon>
        <taxon>Pezizomycotina</taxon>
        <taxon>Eurotiomycetes</taxon>
        <taxon>Eurotiomycetidae</taxon>
        <taxon>Eurotiales</taxon>
        <taxon>Aspergillaceae</taxon>
        <taxon>Penicillium</taxon>
    </lineage>
</organism>
<feature type="region of interest" description="Disordered" evidence="1">
    <location>
        <begin position="13"/>
        <end position="44"/>
    </location>
</feature>